<protein>
    <submittedName>
        <fullName evidence="7">Uncharacterized protein</fullName>
    </submittedName>
</protein>
<dbReference type="GO" id="GO:0008395">
    <property type="term" value="F:steroid hydroxylase activity"/>
    <property type="evidence" value="ECO:0007669"/>
    <property type="project" value="TreeGrafter"/>
</dbReference>
<evidence type="ECO:0000256" key="2">
    <source>
        <dbReference type="ARBA" id="ARBA00022617"/>
    </source>
</evidence>
<reference evidence="7 8" key="1">
    <citation type="journal article" date="2018" name="Nat. Ecol. Evol.">
        <title>Shark genomes provide insights into elasmobranch evolution and the origin of vertebrates.</title>
        <authorList>
            <person name="Hara Y"/>
            <person name="Yamaguchi K"/>
            <person name="Onimaru K"/>
            <person name="Kadota M"/>
            <person name="Koyanagi M"/>
            <person name="Keeley SD"/>
            <person name="Tatsumi K"/>
            <person name="Tanaka K"/>
            <person name="Motone F"/>
            <person name="Kageyama Y"/>
            <person name="Nozu R"/>
            <person name="Adachi N"/>
            <person name="Nishimura O"/>
            <person name="Nakagawa R"/>
            <person name="Tanegashima C"/>
            <person name="Kiyatake I"/>
            <person name="Matsumoto R"/>
            <person name="Murakumo K"/>
            <person name="Nishida K"/>
            <person name="Terakita A"/>
            <person name="Kuratani S"/>
            <person name="Sato K"/>
            <person name="Hyodo S Kuraku.S."/>
        </authorList>
    </citation>
    <scope>NUCLEOTIDE SEQUENCE [LARGE SCALE GENOMIC DNA]</scope>
</reference>
<keyword evidence="3" id="KW-0479">Metal-binding</keyword>
<keyword evidence="2" id="KW-0349">Heme</keyword>
<dbReference type="Proteomes" id="UP000288216">
    <property type="component" value="Unassembled WGS sequence"/>
</dbReference>
<dbReference type="PANTHER" id="PTHR24302">
    <property type="entry name" value="CYTOCHROME P450 FAMILY 3"/>
    <property type="match status" value="1"/>
</dbReference>
<feature type="non-terminal residue" evidence="7">
    <location>
        <position position="145"/>
    </location>
</feature>
<dbReference type="EMBL" id="BFAA01019199">
    <property type="protein sequence ID" value="GCB81976.1"/>
    <property type="molecule type" value="Genomic_DNA"/>
</dbReference>
<accession>A0A401Q9E1</accession>
<keyword evidence="5" id="KW-0408">Iron</keyword>
<evidence type="ECO:0000313" key="8">
    <source>
        <dbReference type="Proteomes" id="UP000288216"/>
    </source>
</evidence>
<dbReference type="GO" id="GO:0016705">
    <property type="term" value="F:oxidoreductase activity, acting on paired donors, with incorporation or reduction of molecular oxygen"/>
    <property type="evidence" value="ECO:0007669"/>
    <property type="project" value="InterPro"/>
</dbReference>
<evidence type="ECO:0000256" key="4">
    <source>
        <dbReference type="ARBA" id="ARBA00023002"/>
    </source>
</evidence>
<sequence>MGWRLSTRLSLVCPDSGGKVRSGQLHAPHRHLSPGDMVHVRDFDAGVMWVPGSMVISDMDTGIYDGRLPILSIMDIDLIKTIFIKEFYTLFTNKRERNLLTVKVQYPNFGLNGLFEESLMVVEDDHWKRIRSVLSPSFTSGRLKE</sequence>
<keyword evidence="4" id="KW-0560">Oxidoreductase</keyword>
<dbReference type="GO" id="GO:0005506">
    <property type="term" value="F:iron ion binding"/>
    <property type="evidence" value="ECO:0007669"/>
    <property type="project" value="InterPro"/>
</dbReference>
<dbReference type="Gene3D" id="1.10.630.10">
    <property type="entry name" value="Cytochrome P450"/>
    <property type="match status" value="1"/>
</dbReference>
<organism evidence="7 8">
    <name type="scientific">Scyliorhinus torazame</name>
    <name type="common">Cloudy catshark</name>
    <name type="synonym">Catulus torazame</name>
    <dbReference type="NCBI Taxonomy" id="75743"/>
    <lineage>
        <taxon>Eukaryota</taxon>
        <taxon>Metazoa</taxon>
        <taxon>Chordata</taxon>
        <taxon>Craniata</taxon>
        <taxon>Vertebrata</taxon>
        <taxon>Chondrichthyes</taxon>
        <taxon>Elasmobranchii</taxon>
        <taxon>Galeomorphii</taxon>
        <taxon>Galeoidea</taxon>
        <taxon>Carcharhiniformes</taxon>
        <taxon>Scyliorhinidae</taxon>
        <taxon>Scyliorhinus</taxon>
    </lineage>
</organism>
<proteinExistence type="inferred from homology"/>
<comment type="similarity">
    <text evidence="1">Belongs to the cytochrome P450 family.</text>
</comment>
<evidence type="ECO:0000256" key="6">
    <source>
        <dbReference type="ARBA" id="ARBA00023033"/>
    </source>
</evidence>
<evidence type="ECO:0000256" key="3">
    <source>
        <dbReference type="ARBA" id="ARBA00022723"/>
    </source>
</evidence>
<dbReference type="STRING" id="75743.A0A401Q9E1"/>
<dbReference type="OrthoDB" id="1470350at2759"/>
<keyword evidence="8" id="KW-1185">Reference proteome</keyword>
<name>A0A401Q9E1_SCYTO</name>
<dbReference type="InterPro" id="IPR036396">
    <property type="entry name" value="Cyt_P450_sf"/>
</dbReference>
<dbReference type="GO" id="GO:0020037">
    <property type="term" value="F:heme binding"/>
    <property type="evidence" value="ECO:0007669"/>
    <property type="project" value="InterPro"/>
</dbReference>
<dbReference type="InterPro" id="IPR050705">
    <property type="entry name" value="Cytochrome_P450_3A"/>
</dbReference>
<dbReference type="SUPFAM" id="SSF48264">
    <property type="entry name" value="Cytochrome P450"/>
    <property type="match status" value="1"/>
</dbReference>
<dbReference type="AlphaFoldDB" id="A0A401Q9E1"/>
<evidence type="ECO:0000313" key="7">
    <source>
        <dbReference type="EMBL" id="GCB81976.1"/>
    </source>
</evidence>
<gene>
    <name evidence="7" type="ORF">scyTo_0021500</name>
</gene>
<dbReference type="PANTHER" id="PTHR24302:SF15">
    <property type="entry name" value="FATTY-ACID PEROXYGENASE"/>
    <property type="match status" value="1"/>
</dbReference>
<evidence type="ECO:0000256" key="5">
    <source>
        <dbReference type="ARBA" id="ARBA00023004"/>
    </source>
</evidence>
<evidence type="ECO:0000256" key="1">
    <source>
        <dbReference type="ARBA" id="ARBA00010617"/>
    </source>
</evidence>
<comment type="caution">
    <text evidence="7">The sequence shown here is derived from an EMBL/GenBank/DDBJ whole genome shotgun (WGS) entry which is preliminary data.</text>
</comment>
<keyword evidence="6" id="KW-0503">Monooxygenase</keyword>